<comment type="subcellular location">
    <subcellularLocation>
        <location evidence="1">Cell envelope</location>
    </subcellularLocation>
</comment>
<dbReference type="RefSeq" id="WP_183312135.1">
    <property type="nucleotide sequence ID" value="NZ_JACIEW010000007.1"/>
</dbReference>
<evidence type="ECO:0000313" key="6">
    <source>
        <dbReference type="EMBL" id="MBB4053345.1"/>
    </source>
</evidence>
<dbReference type="GO" id="GO:0030246">
    <property type="term" value="F:carbohydrate binding"/>
    <property type="evidence" value="ECO:0007669"/>
    <property type="project" value="UniProtKB-ARBA"/>
</dbReference>
<evidence type="ECO:0000259" key="5">
    <source>
        <dbReference type="Pfam" id="PF13407"/>
    </source>
</evidence>
<dbReference type="AlphaFoldDB" id="A0A7W6IPB0"/>
<dbReference type="Proteomes" id="UP000547011">
    <property type="component" value="Unassembled WGS sequence"/>
</dbReference>
<dbReference type="Gene3D" id="3.40.50.2300">
    <property type="match status" value="2"/>
</dbReference>
<dbReference type="PANTHER" id="PTHR46847">
    <property type="entry name" value="D-ALLOSE-BINDING PERIPLASMIC PROTEIN-RELATED"/>
    <property type="match status" value="1"/>
</dbReference>
<evidence type="ECO:0000256" key="2">
    <source>
        <dbReference type="ARBA" id="ARBA00007639"/>
    </source>
</evidence>
<accession>A0A7W6IPB0</accession>
<keyword evidence="7" id="KW-1185">Reference proteome</keyword>
<dbReference type="CDD" id="cd01536">
    <property type="entry name" value="PBP1_ABC_sugar_binding-like"/>
    <property type="match status" value="1"/>
</dbReference>
<dbReference type="SUPFAM" id="SSF53822">
    <property type="entry name" value="Periplasmic binding protein-like I"/>
    <property type="match status" value="1"/>
</dbReference>
<evidence type="ECO:0000256" key="3">
    <source>
        <dbReference type="ARBA" id="ARBA00022729"/>
    </source>
</evidence>
<dbReference type="InterPro" id="IPR025997">
    <property type="entry name" value="SBP_2_dom"/>
</dbReference>
<organism evidence="6 7">
    <name type="scientific">Devosia subaequoris</name>
    <dbReference type="NCBI Taxonomy" id="395930"/>
    <lineage>
        <taxon>Bacteria</taxon>
        <taxon>Pseudomonadati</taxon>
        <taxon>Pseudomonadota</taxon>
        <taxon>Alphaproteobacteria</taxon>
        <taxon>Hyphomicrobiales</taxon>
        <taxon>Devosiaceae</taxon>
        <taxon>Devosia</taxon>
    </lineage>
</organism>
<feature type="signal peptide" evidence="4">
    <location>
        <begin position="1"/>
        <end position="24"/>
    </location>
</feature>
<sequence length="304" mass="30721">MKKWLFASVALFAMSGATILSAQAQPYVLGMKGPGAGNPFWAAVEAGAKAKGEELGVEVVVVAPPAESDVQAQISQMEDLIAQGVAGIALAPTDPNALAPVVEAARAAGIPVVFVDTRGTNEGVTFIGTDNQAGAELAANYICDNVESGSDVAILQGLVSQSTGKARADGSKEGLEACGLNVVAEQTAEWDRAKGLSVTETILAGNPNIKAIFGSNDNMALGAVEALRAAAMLDSVMVVGFDANPDAAASILAGEMTATIAQAPANMGGFGIQALVDLAAGKTLDAWIDTGTVLVTSENAAEYQ</sequence>
<dbReference type="PANTHER" id="PTHR46847:SF1">
    <property type="entry name" value="D-ALLOSE-BINDING PERIPLASMIC PROTEIN-RELATED"/>
    <property type="match status" value="1"/>
</dbReference>
<name>A0A7W6IPB0_9HYPH</name>
<reference evidence="6 7" key="1">
    <citation type="submission" date="2020-08" db="EMBL/GenBank/DDBJ databases">
        <title>Genomic Encyclopedia of Type Strains, Phase IV (KMG-IV): sequencing the most valuable type-strain genomes for metagenomic binning, comparative biology and taxonomic classification.</title>
        <authorList>
            <person name="Goeker M."/>
        </authorList>
    </citation>
    <scope>NUCLEOTIDE SEQUENCE [LARGE SCALE GENOMIC DNA]</scope>
    <source>
        <strain evidence="6 7">DSM 23447</strain>
    </source>
</reference>
<dbReference type="Pfam" id="PF13407">
    <property type="entry name" value="Peripla_BP_4"/>
    <property type="match status" value="1"/>
</dbReference>
<dbReference type="EMBL" id="JACIEW010000007">
    <property type="protein sequence ID" value="MBB4053345.1"/>
    <property type="molecule type" value="Genomic_DNA"/>
</dbReference>
<dbReference type="GO" id="GO:0030313">
    <property type="term" value="C:cell envelope"/>
    <property type="evidence" value="ECO:0007669"/>
    <property type="project" value="UniProtKB-SubCell"/>
</dbReference>
<dbReference type="InterPro" id="IPR028082">
    <property type="entry name" value="Peripla_BP_I"/>
</dbReference>
<comment type="caution">
    <text evidence="6">The sequence shown here is derived from an EMBL/GenBank/DDBJ whole genome shotgun (WGS) entry which is preliminary data.</text>
</comment>
<protein>
    <submittedName>
        <fullName evidence="6">Ribose transport system substrate-binding protein</fullName>
    </submittedName>
</protein>
<evidence type="ECO:0000256" key="1">
    <source>
        <dbReference type="ARBA" id="ARBA00004196"/>
    </source>
</evidence>
<evidence type="ECO:0000256" key="4">
    <source>
        <dbReference type="SAM" id="SignalP"/>
    </source>
</evidence>
<proteinExistence type="inferred from homology"/>
<comment type="similarity">
    <text evidence="2">Belongs to the bacterial solute-binding protein 2 family.</text>
</comment>
<evidence type="ECO:0000313" key="7">
    <source>
        <dbReference type="Proteomes" id="UP000547011"/>
    </source>
</evidence>
<gene>
    <name evidence="6" type="ORF">GGR20_003002</name>
</gene>
<feature type="domain" description="Periplasmic binding protein" evidence="5">
    <location>
        <begin position="34"/>
        <end position="282"/>
    </location>
</feature>
<feature type="chain" id="PRO_5031512804" evidence="4">
    <location>
        <begin position="25"/>
        <end position="304"/>
    </location>
</feature>
<keyword evidence="3 4" id="KW-0732">Signal</keyword>